<sequence>MLLSSLLVTSFALLCRAEKKVGHLECPQKFATFGCCPYYYSCLGDTPYMERCYWYDEGHAADTETRDCIQQEYVAACSPNNTADVYTLRGLTCDLLKRMYKTQEDERRNDVSPIPGRPYEVNCITSEGNFSIGCTRFYYLCSNYTLRILRCGPGRTYDTDRKECVSRHDIEECKDIVEGTGEAGLEITPEDDNDDEWDYEGEEFSGQDPTTIPTPCEAPAELFDFCADKPLGFYPFKPCSTSFVICQHEFNFTTLFTCMSEMRYDNNTDVCAKHGSVDACKDIPEDFDEGPGMP</sequence>
<protein>
    <submittedName>
        <fullName evidence="1">Carbohydrate-binding protein</fullName>
    </submittedName>
</protein>
<dbReference type="PROSITE" id="PS50940">
    <property type="entry name" value="CHIT_BIND_II"/>
    <property type="match status" value="2"/>
</dbReference>
<name>A0A2A6CI72_PRIPA</name>
<organism evidence="1 2">
    <name type="scientific">Pristionchus pacificus</name>
    <name type="common">Parasitic nematode worm</name>
    <dbReference type="NCBI Taxonomy" id="54126"/>
    <lineage>
        <taxon>Eukaryota</taxon>
        <taxon>Metazoa</taxon>
        <taxon>Ecdysozoa</taxon>
        <taxon>Nematoda</taxon>
        <taxon>Chromadorea</taxon>
        <taxon>Rhabditida</taxon>
        <taxon>Rhabditina</taxon>
        <taxon>Diplogasteromorpha</taxon>
        <taxon>Diplogasteroidea</taxon>
        <taxon>Neodiplogasteridae</taxon>
        <taxon>Pristionchus</taxon>
    </lineage>
</organism>
<accession>A0A8R1YCV6</accession>
<dbReference type="InterPro" id="IPR002557">
    <property type="entry name" value="Chitin-bd_dom"/>
</dbReference>
<dbReference type="InterPro" id="IPR036508">
    <property type="entry name" value="Chitin-bd_dom_sf"/>
</dbReference>
<evidence type="ECO:0000313" key="2">
    <source>
        <dbReference type="Proteomes" id="UP000005239"/>
    </source>
</evidence>
<dbReference type="EnsemblMetazoa" id="PPA14495.1">
    <property type="protein sequence ID" value="PPA14495.1"/>
    <property type="gene ID" value="WBGene00104049"/>
</dbReference>
<dbReference type="GO" id="GO:0008061">
    <property type="term" value="F:chitin binding"/>
    <property type="evidence" value="ECO:0007669"/>
    <property type="project" value="InterPro"/>
</dbReference>
<gene>
    <name evidence="1" type="primary">WBGene00104049</name>
</gene>
<dbReference type="AlphaFoldDB" id="A0A2A6CI72"/>
<evidence type="ECO:0000313" key="1">
    <source>
        <dbReference type="EnsemblMetazoa" id="PPA14495.1"/>
    </source>
</evidence>
<dbReference type="SUPFAM" id="SSF57625">
    <property type="entry name" value="Invertebrate chitin-binding proteins"/>
    <property type="match status" value="2"/>
</dbReference>
<dbReference type="SMART" id="SM00494">
    <property type="entry name" value="ChtBD2"/>
    <property type="match status" value="3"/>
</dbReference>
<accession>A0A2A6CI72</accession>
<dbReference type="Pfam" id="PF01607">
    <property type="entry name" value="CBM_14"/>
    <property type="match status" value="1"/>
</dbReference>
<keyword evidence="2" id="KW-1185">Reference proteome</keyword>
<reference evidence="1" key="2">
    <citation type="submission" date="2022-06" db="UniProtKB">
        <authorList>
            <consortium name="EnsemblMetazoa"/>
        </authorList>
    </citation>
    <scope>IDENTIFICATION</scope>
    <source>
        <strain evidence="1">PS312</strain>
    </source>
</reference>
<dbReference type="GO" id="GO:0005576">
    <property type="term" value="C:extracellular region"/>
    <property type="evidence" value="ECO:0007669"/>
    <property type="project" value="InterPro"/>
</dbReference>
<proteinExistence type="predicted"/>
<dbReference type="Proteomes" id="UP000005239">
    <property type="component" value="Unassembled WGS sequence"/>
</dbReference>
<reference evidence="2" key="1">
    <citation type="journal article" date="2008" name="Nat. Genet.">
        <title>The Pristionchus pacificus genome provides a unique perspective on nematode lifestyle and parasitism.</title>
        <authorList>
            <person name="Dieterich C."/>
            <person name="Clifton S.W."/>
            <person name="Schuster L.N."/>
            <person name="Chinwalla A."/>
            <person name="Delehaunty K."/>
            <person name="Dinkelacker I."/>
            <person name="Fulton L."/>
            <person name="Fulton R."/>
            <person name="Godfrey J."/>
            <person name="Minx P."/>
            <person name="Mitreva M."/>
            <person name="Roeseler W."/>
            <person name="Tian H."/>
            <person name="Witte H."/>
            <person name="Yang S.P."/>
            <person name="Wilson R.K."/>
            <person name="Sommer R.J."/>
        </authorList>
    </citation>
    <scope>NUCLEOTIDE SEQUENCE [LARGE SCALE GENOMIC DNA]</scope>
    <source>
        <strain evidence="2">PS312</strain>
    </source>
</reference>